<gene>
    <name evidence="1" type="ORF">UFOVP427_36</name>
    <name evidence="2" type="ORF">UFOVP697_4</name>
</gene>
<proteinExistence type="predicted"/>
<reference evidence="1" key="1">
    <citation type="submission" date="2020-04" db="EMBL/GenBank/DDBJ databases">
        <authorList>
            <person name="Chiriac C."/>
            <person name="Salcher M."/>
            <person name="Ghai R."/>
            <person name="Kavagutti S V."/>
        </authorList>
    </citation>
    <scope>NUCLEOTIDE SEQUENCE</scope>
</reference>
<name>A0A6J5M8V3_9CAUD</name>
<dbReference type="EMBL" id="LR796400">
    <property type="protein sequence ID" value="CAB4142087.1"/>
    <property type="molecule type" value="Genomic_DNA"/>
</dbReference>
<protein>
    <submittedName>
        <fullName evidence="1">SaV-like</fullName>
    </submittedName>
</protein>
<organism evidence="1">
    <name type="scientific">uncultured Caudovirales phage</name>
    <dbReference type="NCBI Taxonomy" id="2100421"/>
    <lineage>
        <taxon>Viruses</taxon>
        <taxon>Duplodnaviria</taxon>
        <taxon>Heunggongvirae</taxon>
        <taxon>Uroviricota</taxon>
        <taxon>Caudoviricetes</taxon>
        <taxon>Peduoviridae</taxon>
        <taxon>Maltschvirus</taxon>
        <taxon>Maltschvirus maltsch</taxon>
    </lineage>
</organism>
<dbReference type="Pfam" id="PF11753">
    <property type="entry name" value="DUF3310"/>
    <property type="match status" value="1"/>
</dbReference>
<evidence type="ECO:0000313" key="1">
    <source>
        <dbReference type="EMBL" id="CAB4142087.1"/>
    </source>
</evidence>
<dbReference type="InterPro" id="IPR021739">
    <property type="entry name" value="SaV-like"/>
</dbReference>
<sequence>MHNSHYKTDKGVQAIDIIDAYELNFNLGNVIKYCCRAGRKAEGSDAKEAALMDLQKAKYYLQKELEKYQDKA</sequence>
<dbReference type="EMBL" id="LR796668">
    <property type="protein sequence ID" value="CAB4158290.1"/>
    <property type="molecule type" value="Genomic_DNA"/>
</dbReference>
<evidence type="ECO:0000313" key="2">
    <source>
        <dbReference type="EMBL" id="CAB4158290.1"/>
    </source>
</evidence>
<accession>A0A6J5M8V3</accession>